<dbReference type="PANTHER" id="PTHR30126">
    <property type="entry name" value="HTH-TYPE TRANSCRIPTIONAL REGULATOR"/>
    <property type="match status" value="1"/>
</dbReference>
<evidence type="ECO:0000256" key="2">
    <source>
        <dbReference type="ARBA" id="ARBA00023015"/>
    </source>
</evidence>
<evidence type="ECO:0000313" key="6">
    <source>
        <dbReference type="EMBL" id="SJZ33837.1"/>
    </source>
</evidence>
<dbReference type="InterPro" id="IPR036390">
    <property type="entry name" value="WH_DNA-bd_sf"/>
</dbReference>
<dbReference type="FunFam" id="1.10.10.10:FF:000001">
    <property type="entry name" value="LysR family transcriptional regulator"/>
    <property type="match status" value="1"/>
</dbReference>
<reference evidence="7" key="1">
    <citation type="submission" date="2017-02" db="EMBL/GenBank/DDBJ databases">
        <authorList>
            <person name="Varghese N."/>
            <person name="Submissions S."/>
        </authorList>
    </citation>
    <scope>NUCLEOTIDE SEQUENCE [LARGE SCALE GENOMIC DNA]</scope>
    <source>
        <strain evidence="7">ATCC BAA-73</strain>
    </source>
</reference>
<dbReference type="GO" id="GO:0000976">
    <property type="term" value="F:transcription cis-regulatory region binding"/>
    <property type="evidence" value="ECO:0007669"/>
    <property type="project" value="TreeGrafter"/>
</dbReference>
<dbReference type="InterPro" id="IPR000847">
    <property type="entry name" value="LysR_HTH_N"/>
</dbReference>
<evidence type="ECO:0000259" key="5">
    <source>
        <dbReference type="PROSITE" id="PS50931"/>
    </source>
</evidence>
<dbReference type="Pfam" id="PF03466">
    <property type="entry name" value="LysR_substrate"/>
    <property type="match status" value="1"/>
</dbReference>
<dbReference type="OrthoDB" id="119203at2"/>
<accession>A0A1T4JUU5</accession>
<dbReference type="SUPFAM" id="SSF46785">
    <property type="entry name" value="Winged helix' DNA-binding domain"/>
    <property type="match status" value="1"/>
</dbReference>
<keyword evidence="7" id="KW-1185">Reference proteome</keyword>
<dbReference type="InterPro" id="IPR005119">
    <property type="entry name" value="LysR_subst-bd"/>
</dbReference>
<comment type="similarity">
    <text evidence="1">Belongs to the LysR transcriptional regulatory family.</text>
</comment>
<dbReference type="Gene3D" id="1.10.10.10">
    <property type="entry name" value="Winged helix-like DNA-binding domain superfamily/Winged helix DNA-binding domain"/>
    <property type="match status" value="1"/>
</dbReference>
<dbReference type="AlphaFoldDB" id="A0A1T4JUU5"/>
<sequence>MKIYQFKIFNTVTQVKSFSKAANLLYLSQPAISKHIKSMEEYYGTRLFNRTSQGVNLTKAGRTVYEYGKKLLETHDNLEKEIDKHLNLENLNLIVGASVTPGEYLLPCTIWTFKDKHPKIDIQLKVNHTEEIIQEVLNNKVSIGIVEGEVPPETNLNTKKIMYDELKFIASPLKFKKDIISLEELKESPLILLNESFGIRQKFNQFIDSNNLKIDDLNIITEMDSITAIKSAVESGLGVSIVSHSSIKKEIYQDIIKTFDINNTSKDKLRVKFKLIHQNQTDQPNIITRFITFLSIQNEQIFC</sequence>
<proteinExistence type="inferred from homology"/>
<dbReference type="PROSITE" id="PS50931">
    <property type="entry name" value="HTH_LYSR"/>
    <property type="match status" value="1"/>
</dbReference>
<evidence type="ECO:0000256" key="1">
    <source>
        <dbReference type="ARBA" id="ARBA00009437"/>
    </source>
</evidence>
<dbReference type="InterPro" id="IPR036388">
    <property type="entry name" value="WH-like_DNA-bd_sf"/>
</dbReference>
<protein>
    <submittedName>
        <fullName evidence="6">DNA-binding transcriptional regulator, LysR family</fullName>
    </submittedName>
</protein>
<evidence type="ECO:0000256" key="3">
    <source>
        <dbReference type="ARBA" id="ARBA00023125"/>
    </source>
</evidence>
<feature type="domain" description="HTH lysR-type" evidence="5">
    <location>
        <begin position="1"/>
        <end position="58"/>
    </location>
</feature>
<dbReference type="RefSeq" id="WP_078808946.1">
    <property type="nucleotide sequence ID" value="NZ_FUWM01000004.1"/>
</dbReference>
<dbReference type="STRING" id="142842.SAMN02745118_00422"/>
<organism evidence="6 7">
    <name type="scientific">Selenihalanaerobacter shriftii</name>
    <dbReference type="NCBI Taxonomy" id="142842"/>
    <lineage>
        <taxon>Bacteria</taxon>
        <taxon>Bacillati</taxon>
        <taxon>Bacillota</taxon>
        <taxon>Clostridia</taxon>
        <taxon>Halanaerobiales</taxon>
        <taxon>Halobacteroidaceae</taxon>
        <taxon>Selenihalanaerobacter</taxon>
    </lineage>
</organism>
<keyword evidence="3 6" id="KW-0238">DNA-binding</keyword>
<dbReference type="EMBL" id="FUWM01000004">
    <property type="protein sequence ID" value="SJZ33837.1"/>
    <property type="molecule type" value="Genomic_DNA"/>
</dbReference>
<dbReference type="Pfam" id="PF00126">
    <property type="entry name" value="HTH_1"/>
    <property type="match status" value="1"/>
</dbReference>
<keyword evidence="4" id="KW-0804">Transcription</keyword>
<dbReference type="PANTHER" id="PTHR30126:SF64">
    <property type="entry name" value="HTH-TYPE TRANSCRIPTIONAL REGULATOR CITR"/>
    <property type="match status" value="1"/>
</dbReference>
<dbReference type="GO" id="GO:0003700">
    <property type="term" value="F:DNA-binding transcription factor activity"/>
    <property type="evidence" value="ECO:0007669"/>
    <property type="project" value="InterPro"/>
</dbReference>
<evidence type="ECO:0000256" key="4">
    <source>
        <dbReference type="ARBA" id="ARBA00023163"/>
    </source>
</evidence>
<dbReference type="Proteomes" id="UP000190625">
    <property type="component" value="Unassembled WGS sequence"/>
</dbReference>
<keyword evidence="2" id="KW-0805">Transcription regulation</keyword>
<dbReference type="PRINTS" id="PR00039">
    <property type="entry name" value="HTHLYSR"/>
</dbReference>
<gene>
    <name evidence="6" type="ORF">SAMN02745118_00422</name>
</gene>
<dbReference type="Gene3D" id="3.40.190.290">
    <property type="match status" value="1"/>
</dbReference>
<name>A0A1T4JUU5_9FIRM</name>
<evidence type="ECO:0000313" key="7">
    <source>
        <dbReference type="Proteomes" id="UP000190625"/>
    </source>
</evidence>
<dbReference type="SUPFAM" id="SSF53850">
    <property type="entry name" value="Periplasmic binding protein-like II"/>
    <property type="match status" value="1"/>
</dbReference>